<keyword evidence="3" id="KW-1185">Reference proteome</keyword>
<reference evidence="3" key="1">
    <citation type="submission" date="2023-07" db="EMBL/GenBank/DDBJ databases">
        <title>Whole genome shotgun sequence of Streptomyces cacaoi subsp. asoensis NBRC 13813.</title>
        <authorList>
            <person name="Komaki H."/>
            <person name="Tamura T."/>
        </authorList>
    </citation>
    <scope>NUCLEOTIDE SEQUENCE [LARGE SCALE GENOMIC DNA]</scope>
    <source>
        <strain evidence="3">NBRC 13813</strain>
    </source>
</reference>
<dbReference type="EMBL" id="BNEB01000001">
    <property type="protein sequence ID" value="GHI58686.1"/>
    <property type="molecule type" value="Genomic_DNA"/>
</dbReference>
<comment type="caution">
    <text evidence="2">The sequence shown here is derived from an EMBL/GenBank/DDBJ whole genome shotgun (WGS) entry which is preliminary data.</text>
</comment>
<dbReference type="Proteomes" id="UP000649259">
    <property type="component" value="Unassembled WGS sequence"/>
</dbReference>
<sequence>MQERAGAASGRGPDMLSEALTAAAAGGGMAVVQAAGADGWAWFRVRCARLVGRGDADAEREALARLDRTAAALDAVDESERQRVRAVHAVLWQGEFASVIEALGEPDRARLAEQLIDLTREFDASNGTARGAVGGNSFHGPTAVQTGDHNRQENHFGSGG</sequence>
<gene>
    <name evidence="2" type="ORF">Saso_03360</name>
</gene>
<organism evidence="2 3">
    <name type="scientific">Streptomyces asoensis</name>
    <dbReference type="NCBI Taxonomy" id="249586"/>
    <lineage>
        <taxon>Bacteria</taxon>
        <taxon>Bacillati</taxon>
        <taxon>Actinomycetota</taxon>
        <taxon>Actinomycetes</taxon>
        <taxon>Kitasatosporales</taxon>
        <taxon>Streptomycetaceae</taxon>
        <taxon>Streptomyces</taxon>
    </lineage>
</organism>
<proteinExistence type="predicted"/>
<evidence type="ECO:0008006" key="4">
    <source>
        <dbReference type="Google" id="ProtNLM"/>
    </source>
</evidence>
<evidence type="ECO:0000256" key="1">
    <source>
        <dbReference type="SAM" id="MobiDB-lite"/>
    </source>
</evidence>
<accession>A0ABQ3RS52</accession>
<evidence type="ECO:0000313" key="3">
    <source>
        <dbReference type="Proteomes" id="UP000649259"/>
    </source>
</evidence>
<feature type="region of interest" description="Disordered" evidence="1">
    <location>
        <begin position="129"/>
        <end position="160"/>
    </location>
</feature>
<name>A0ABQ3RS52_9ACTN</name>
<protein>
    <recommendedName>
        <fullName evidence="4">Bacterial proteasome activator</fullName>
    </recommendedName>
</protein>
<evidence type="ECO:0000313" key="2">
    <source>
        <dbReference type="EMBL" id="GHI58686.1"/>
    </source>
</evidence>